<organism evidence="3 4">
    <name type="scientific">Quercus suber</name>
    <name type="common">Cork oak</name>
    <dbReference type="NCBI Taxonomy" id="58331"/>
    <lineage>
        <taxon>Eukaryota</taxon>
        <taxon>Viridiplantae</taxon>
        <taxon>Streptophyta</taxon>
        <taxon>Embryophyta</taxon>
        <taxon>Tracheophyta</taxon>
        <taxon>Spermatophyta</taxon>
        <taxon>Magnoliopsida</taxon>
        <taxon>eudicotyledons</taxon>
        <taxon>Gunneridae</taxon>
        <taxon>Pentapetalae</taxon>
        <taxon>rosids</taxon>
        <taxon>fabids</taxon>
        <taxon>Fagales</taxon>
        <taxon>Fagaceae</taxon>
        <taxon>Quercus</taxon>
    </lineage>
</organism>
<dbReference type="Pfam" id="PF02458">
    <property type="entry name" value="Transferase"/>
    <property type="match status" value="1"/>
</dbReference>
<dbReference type="EMBL" id="PKMF04000525">
    <property type="protein sequence ID" value="KAK7827255.1"/>
    <property type="molecule type" value="Genomic_DNA"/>
</dbReference>
<comment type="similarity">
    <text evidence="1">Belongs to the plant acyltransferase family.</text>
</comment>
<protein>
    <submittedName>
        <fullName evidence="3">Benzyl alcohol o-benzoyltransferase</fullName>
    </submittedName>
</protein>
<dbReference type="PANTHER" id="PTHR31147">
    <property type="entry name" value="ACYL TRANSFERASE 4"/>
    <property type="match status" value="1"/>
</dbReference>
<evidence type="ECO:0000313" key="4">
    <source>
        <dbReference type="Proteomes" id="UP000237347"/>
    </source>
</evidence>
<evidence type="ECO:0000256" key="1">
    <source>
        <dbReference type="ARBA" id="ARBA00009861"/>
    </source>
</evidence>
<dbReference type="InterPro" id="IPR023213">
    <property type="entry name" value="CAT-like_dom_sf"/>
</dbReference>
<reference evidence="3 4" key="1">
    <citation type="journal article" date="2018" name="Sci. Data">
        <title>The draft genome sequence of cork oak.</title>
        <authorList>
            <person name="Ramos A.M."/>
            <person name="Usie A."/>
            <person name="Barbosa P."/>
            <person name="Barros P.M."/>
            <person name="Capote T."/>
            <person name="Chaves I."/>
            <person name="Simoes F."/>
            <person name="Abreu I."/>
            <person name="Carrasquinho I."/>
            <person name="Faro C."/>
            <person name="Guimaraes J.B."/>
            <person name="Mendonca D."/>
            <person name="Nobrega F."/>
            <person name="Rodrigues L."/>
            <person name="Saibo N.J.M."/>
            <person name="Varela M.C."/>
            <person name="Egas C."/>
            <person name="Matos J."/>
            <person name="Miguel C.M."/>
            <person name="Oliveira M.M."/>
            <person name="Ricardo C.P."/>
            <person name="Goncalves S."/>
        </authorList>
    </citation>
    <scope>NUCLEOTIDE SEQUENCE [LARGE SCALE GENOMIC DNA]</scope>
    <source>
        <strain evidence="4">cv. HL8</strain>
    </source>
</reference>
<accession>A0AAW0JKB1</accession>
<dbReference type="PANTHER" id="PTHR31147:SF66">
    <property type="entry name" value="OS05G0315700 PROTEIN"/>
    <property type="match status" value="1"/>
</dbReference>
<sequence>MAILAPSPTSLVFKVRRCEPQLIAPAKPTPHEFKLLSDVDDMERCQIPVTQFYRFDHSMQGKDPVIVIREALAQTLGFYYPFAGRLREGPDSKFTVECTGEGAIFIEADAGVTLDHFVDAPHPPFWFMDELLFDVPSSGEMLNCPLLLIQVTRPKCRGFIFALRFNHVMTDGIGIVQFMNAMACMWRCHTIALRLNPEDDVRLIYIVNVRDRFCPRLPAGYYGNAIVASAILTTVGKLCQNPIEYALELVKTAKTNVSEEYARSLIDLMVIKSRPRLPMVRSYIVSDLTRVRSRDVNFGWGKAVYRGLAKVFPEPNKEPINFYIPLKNSKGDNGILVPVYLQSLAMERFLKELHCMLKDQSDSNPMSKLIISSL</sequence>
<comment type="caution">
    <text evidence="3">The sequence shown here is derived from an EMBL/GenBank/DDBJ whole genome shotgun (WGS) entry which is preliminary data.</text>
</comment>
<dbReference type="Gene3D" id="3.30.559.10">
    <property type="entry name" value="Chloramphenicol acetyltransferase-like domain"/>
    <property type="match status" value="1"/>
</dbReference>
<evidence type="ECO:0000256" key="2">
    <source>
        <dbReference type="ARBA" id="ARBA00022679"/>
    </source>
</evidence>
<dbReference type="GO" id="GO:0016740">
    <property type="term" value="F:transferase activity"/>
    <property type="evidence" value="ECO:0007669"/>
    <property type="project" value="UniProtKB-KW"/>
</dbReference>
<dbReference type="Proteomes" id="UP000237347">
    <property type="component" value="Unassembled WGS sequence"/>
</dbReference>
<keyword evidence="2" id="KW-0808">Transferase</keyword>
<proteinExistence type="inferred from homology"/>
<gene>
    <name evidence="3" type="primary">HSR201_10</name>
    <name evidence="3" type="ORF">CFP56_031256</name>
</gene>
<keyword evidence="4" id="KW-1185">Reference proteome</keyword>
<dbReference type="AlphaFoldDB" id="A0AAW0JKB1"/>
<dbReference type="InterPro" id="IPR050898">
    <property type="entry name" value="Plant_acyltransferase"/>
</dbReference>
<evidence type="ECO:0000313" key="3">
    <source>
        <dbReference type="EMBL" id="KAK7827255.1"/>
    </source>
</evidence>
<name>A0AAW0JKB1_QUESU</name>